<dbReference type="Pfam" id="PF19865">
    <property type="entry name" value="DUF6338"/>
    <property type="match status" value="1"/>
</dbReference>
<accession>A0ABT1IPL7</accession>
<protein>
    <submittedName>
        <fullName evidence="2">Uncharacterized protein</fullName>
    </submittedName>
</protein>
<dbReference type="EMBL" id="JAMTCO010000025">
    <property type="protein sequence ID" value="MCP2274401.1"/>
    <property type="molecule type" value="Genomic_DNA"/>
</dbReference>
<keyword evidence="1" id="KW-0812">Transmembrane</keyword>
<keyword evidence="3" id="KW-1185">Reference proteome</keyword>
<feature type="transmembrane region" description="Helical" evidence="1">
    <location>
        <begin position="87"/>
        <end position="105"/>
    </location>
</feature>
<proteinExistence type="predicted"/>
<evidence type="ECO:0000313" key="2">
    <source>
        <dbReference type="EMBL" id="MCP2274401.1"/>
    </source>
</evidence>
<keyword evidence="1" id="KW-1133">Transmembrane helix</keyword>
<reference evidence="2 3" key="1">
    <citation type="submission" date="2022-06" db="EMBL/GenBank/DDBJ databases">
        <title>Genomic Encyclopedia of Archaeal and Bacterial Type Strains, Phase II (KMG-II): from individual species to whole genera.</title>
        <authorList>
            <person name="Goeker M."/>
        </authorList>
    </citation>
    <scope>NUCLEOTIDE SEQUENCE [LARGE SCALE GENOMIC DNA]</scope>
    <source>
        <strain evidence="2 3">DSM 44255</strain>
    </source>
</reference>
<dbReference type="RefSeq" id="WP_253891731.1">
    <property type="nucleotide sequence ID" value="NZ_BAAAVB010000032.1"/>
</dbReference>
<feature type="transmembrane region" description="Helical" evidence="1">
    <location>
        <begin position="6"/>
        <end position="23"/>
    </location>
</feature>
<name>A0ABT1IPL7_9PSEU</name>
<feature type="transmembrane region" description="Helical" evidence="1">
    <location>
        <begin position="44"/>
        <end position="67"/>
    </location>
</feature>
<evidence type="ECO:0000313" key="3">
    <source>
        <dbReference type="Proteomes" id="UP001205185"/>
    </source>
</evidence>
<dbReference type="InterPro" id="IPR045919">
    <property type="entry name" value="DUF6338"/>
</dbReference>
<sequence length="223" mass="24167">MIPGNALALVVFLVAVAPGYAYQRAVERYIDRKARSPLLEAIDLLCVGALCTVVSAVITVLAGNWLTSVFLRLEDLRTWVGQPSWRLVYSIALTLVLASAIAVAVGRIRVRLARAVTELAPGTVWTSTFREFGTGGTGGTDRVPLFLVVELADGRAIGGQLLFSELHGEADKRDLALVAPLWSRAAGDTARVAQPHRFVLIPSRDIAVIWGYPLTDHAVRSRR</sequence>
<organism evidence="2 3">
    <name type="scientific">Actinokineospora diospyrosa</name>
    <dbReference type="NCBI Taxonomy" id="103728"/>
    <lineage>
        <taxon>Bacteria</taxon>
        <taxon>Bacillati</taxon>
        <taxon>Actinomycetota</taxon>
        <taxon>Actinomycetes</taxon>
        <taxon>Pseudonocardiales</taxon>
        <taxon>Pseudonocardiaceae</taxon>
        <taxon>Actinokineospora</taxon>
    </lineage>
</organism>
<gene>
    <name evidence="2" type="ORF">LV75_006936</name>
</gene>
<keyword evidence="1" id="KW-0472">Membrane</keyword>
<comment type="caution">
    <text evidence="2">The sequence shown here is derived from an EMBL/GenBank/DDBJ whole genome shotgun (WGS) entry which is preliminary data.</text>
</comment>
<dbReference type="Proteomes" id="UP001205185">
    <property type="component" value="Unassembled WGS sequence"/>
</dbReference>
<evidence type="ECO:0000256" key="1">
    <source>
        <dbReference type="SAM" id="Phobius"/>
    </source>
</evidence>